<dbReference type="RefSeq" id="WP_058495583.1">
    <property type="nucleotide sequence ID" value="NZ_CAAAIU010000018.1"/>
</dbReference>
<protein>
    <submittedName>
        <fullName evidence="3">Uncharacterized protein</fullName>
    </submittedName>
</protein>
<feature type="signal peptide" evidence="2">
    <location>
        <begin position="1"/>
        <end position="18"/>
    </location>
</feature>
<dbReference type="AlphaFoldDB" id="A0A0W0SWA4"/>
<dbReference type="PATRIC" id="fig|1212489.4.peg.1350"/>
<dbReference type="STRING" id="1212489.Ldro_1281"/>
<evidence type="ECO:0000256" key="1">
    <source>
        <dbReference type="SAM" id="Coils"/>
    </source>
</evidence>
<feature type="chain" id="PRO_5006912398" evidence="2">
    <location>
        <begin position="19"/>
        <end position="93"/>
    </location>
</feature>
<evidence type="ECO:0000313" key="4">
    <source>
        <dbReference type="Proteomes" id="UP000054736"/>
    </source>
</evidence>
<dbReference type="EMBL" id="LNXY01000020">
    <property type="protein sequence ID" value="KTC87662.1"/>
    <property type="molecule type" value="Genomic_DNA"/>
</dbReference>
<feature type="coiled-coil region" evidence="1">
    <location>
        <begin position="63"/>
        <end position="90"/>
    </location>
</feature>
<organism evidence="3 4">
    <name type="scientific">Legionella drozanskii LLAP-1</name>
    <dbReference type="NCBI Taxonomy" id="1212489"/>
    <lineage>
        <taxon>Bacteria</taxon>
        <taxon>Pseudomonadati</taxon>
        <taxon>Pseudomonadota</taxon>
        <taxon>Gammaproteobacteria</taxon>
        <taxon>Legionellales</taxon>
        <taxon>Legionellaceae</taxon>
        <taxon>Legionella</taxon>
    </lineage>
</organism>
<evidence type="ECO:0000313" key="3">
    <source>
        <dbReference type="EMBL" id="KTC87662.1"/>
    </source>
</evidence>
<proteinExistence type="predicted"/>
<keyword evidence="4" id="KW-1185">Reference proteome</keyword>
<gene>
    <name evidence="3" type="ORF">Ldro_1281</name>
</gene>
<name>A0A0W0SWA4_9GAMM</name>
<accession>A0A0W0SWA4</accession>
<sequence length="93" mass="10366">MKTIILALGLVSAALANAAPLKLNQDAIGKPALHFIQQIDEAMPPYIRALSFQKPTEFKALQFAALLNQSANIEKKLDLLIEEIRETNRLLKR</sequence>
<keyword evidence="1" id="KW-0175">Coiled coil</keyword>
<dbReference type="Proteomes" id="UP000054736">
    <property type="component" value="Unassembled WGS sequence"/>
</dbReference>
<reference evidence="3 4" key="1">
    <citation type="submission" date="2015-11" db="EMBL/GenBank/DDBJ databases">
        <title>Genomic analysis of 38 Legionella species identifies large and diverse effector repertoires.</title>
        <authorList>
            <person name="Burstein D."/>
            <person name="Amaro F."/>
            <person name="Zusman T."/>
            <person name="Lifshitz Z."/>
            <person name="Cohen O."/>
            <person name="Gilbert J.A."/>
            <person name="Pupko T."/>
            <person name="Shuman H.A."/>
            <person name="Segal G."/>
        </authorList>
    </citation>
    <scope>NUCLEOTIDE SEQUENCE [LARGE SCALE GENOMIC DNA]</scope>
    <source>
        <strain evidence="3 4">ATCC 700990</strain>
    </source>
</reference>
<keyword evidence="2" id="KW-0732">Signal</keyword>
<comment type="caution">
    <text evidence="3">The sequence shown here is derived from an EMBL/GenBank/DDBJ whole genome shotgun (WGS) entry which is preliminary data.</text>
</comment>
<evidence type="ECO:0000256" key="2">
    <source>
        <dbReference type="SAM" id="SignalP"/>
    </source>
</evidence>